<proteinExistence type="predicted"/>
<protein>
    <recommendedName>
        <fullName evidence="4">Phospholipase B-like</fullName>
    </recommendedName>
</protein>
<organism evidence="2 3">
    <name type="scientific">Prorocentrum cordatum</name>
    <dbReference type="NCBI Taxonomy" id="2364126"/>
    <lineage>
        <taxon>Eukaryota</taxon>
        <taxon>Sar</taxon>
        <taxon>Alveolata</taxon>
        <taxon>Dinophyceae</taxon>
        <taxon>Prorocentrales</taxon>
        <taxon>Prorocentraceae</taxon>
        <taxon>Prorocentrum</taxon>
    </lineage>
</organism>
<comment type="caution">
    <text evidence="2">The sequence shown here is derived from an EMBL/GenBank/DDBJ whole genome shotgun (WGS) entry which is preliminary data.</text>
</comment>
<evidence type="ECO:0000313" key="1">
    <source>
        <dbReference type="EMBL" id="CAK0793707.1"/>
    </source>
</evidence>
<keyword evidence="3" id="KW-1185">Reference proteome</keyword>
<evidence type="ECO:0000313" key="3">
    <source>
        <dbReference type="Proteomes" id="UP001189429"/>
    </source>
</evidence>
<evidence type="ECO:0008006" key="4">
    <source>
        <dbReference type="Google" id="ProtNLM"/>
    </source>
</evidence>
<sequence>MATSRLPAPTAHSYNKRVSCTEARILGRRTPRAVDFSAPRTNREVSLRAPASHLSQANTDRKCDKYFDKEAPLRNNVAKQYNDASAGGHGGCAVRAAAWPHNCTADAYAPALLRHPWNSIQQACCAN</sequence>
<gene>
    <name evidence="1" type="ORF">PCOR1329_LOCUS3918</name>
    <name evidence="2" type="ORF">PCOR1329_LOCUS85135</name>
</gene>
<dbReference type="EMBL" id="CAUYUJ010001016">
    <property type="protein sequence ID" value="CAK0793707.1"/>
    <property type="molecule type" value="Genomic_DNA"/>
</dbReference>
<accession>A0ABN9YIC5</accession>
<reference evidence="2" key="1">
    <citation type="submission" date="2023-10" db="EMBL/GenBank/DDBJ databases">
        <authorList>
            <person name="Chen Y."/>
            <person name="Shah S."/>
            <person name="Dougan E. K."/>
            <person name="Thang M."/>
            <person name="Chan C."/>
        </authorList>
    </citation>
    <scope>NUCLEOTIDE SEQUENCE [LARGE SCALE GENOMIC DNA]</scope>
</reference>
<dbReference type="EMBL" id="CAUYUJ010022534">
    <property type="protein sequence ID" value="CAK0911188.1"/>
    <property type="molecule type" value="Genomic_DNA"/>
</dbReference>
<evidence type="ECO:0000313" key="2">
    <source>
        <dbReference type="EMBL" id="CAK0911188.1"/>
    </source>
</evidence>
<name>A0ABN9YIC5_9DINO</name>
<dbReference type="Proteomes" id="UP001189429">
    <property type="component" value="Unassembled WGS sequence"/>
</dbReference>